<accession>A0A1D8AWR0</accession>
<dbReference type="AlphaFoldDB" id="A0A1D8AWR0"/>
<evidence type="ECO:0000313" key="5">
    <source>
        <dbReference type="Proteomes" id="UP000095228"/>
    </source>
</evidence>
<organism evidence="4 5">
    <name type="scientific">Lacunisphaera limnophila</name>
    <dbReference type="NCBI Taxonomy" id="1838286"/>
    <lineage>
        <taxon>Bacteria</taxon>
        <taxon>Pseudomonadati</taxon>
        <taxon>Verrucomicrobiota</taxon>
        <taxon>Opitutia</taxon>
        <taxon>Opitutales</taxon>
        <taxon>Opitutaceae</taxon>
        <taxon>Lacunisphaera</taxon>
    </lineage>
</organism>
<comment type="similarity">
    <text evidence="1 3">Belongs to the short-chain dehydrogenases/reductases (SDR) family.</text>
</comment>
<reference evidence="4 5" key="1">
    <citation type="submission" date="2016-06" db="EMBL/GenBank/DDBJ databases">
        <title>Three novel species with peptidoglycan cell walls form the new genus Lacunisphaera gen. nov. in the family Opitutaceae of the verrucomicrobial subdivision 4.</title>
        <authorList>
            <person name="Rast P."/>
            <person name="Gloeckner I."/>
            <person name="Jogler M."/>
            <person name="Boedeker C."/>
            <person name="Jeske O."/>
            <person name="Wiegand S."/>
            <person name="Reinhardt R."/>
            <person name="Schumann P."/>
            <person name="Rohde M."/>
            <person name="Spring S."/>
            <person name="Gloeckner F.O."/>
            <person name="Jogler C."/>
        </authorList>
    </citation>
    <scope>NUCLEOTIDE SEQUENCE [LARGE SCALE GENOMIC DNA]</scope>
    <source>
        <strain evidence="4 5">IG16b</strain>
    </source>
</reference>
<dbReference type="SUPFAM" id="SSF51735">
    <property type="entry name" value="NAD(P)-binding Rossmann-fold domains"/>
    <property type="match status" value="1"/>
</dbReference>
<dbReference type="GO" id="GO:0016491">
    <property type="term" value="F:oxidoreductase activity"/>
    <property type="evidence" value="ECO:0007669"/>
    <property type="project" value="UniProtKB-KW"/>
</dbReference>
<dbReference type="KEGG" id="obg:Verru16b_02410"/>
<evidence type="ECO:0000313" key="4">
    <source>
        <dbReference type="EMBL" id="AOS45329.1"/>
    </source>
</evidence>
<dbReference type="PRINTS" id="PR00081">
    <property type="entry name" value="GDHRDH"/>
</dbReference>
<name>A0A1D8AWR0_9BACT</name>
<dbReference type="Pfam" id="PF00106">
    <property type="entry name" value="adh_short"/>
    <property type="match status" value="1"/>
</dbReference>
<dbReference type="PANTHER" id="PTHR44196:SF1">
    <property type="entry name" value="DEHYDROGENASE_REDUCTASE SDR FAMILY MEMBER 7B"/>
    <property type="match status" value="1"/>
</dbReference>
<dbReference type="PANTHER" id="PTHR44196">
    <property type="entry name" value="DEHYDROGENASE/REDUCTASE SDR FAMILY MEMBER 7B"/>
    <property type="match status" value="1"/>
</dbReference>
<dbReference type="FunFam" id="3.40.50.720:FF:000084">
    <property type="entry name" value="Short-chain dehydrogenase reductase"/>
    <property type="match status" value="1"/>
</dbReference>
<proteinExistence type="inferred from homology"/>
<evidence type="ECO:0000256" key="2">
    <source>
        <dbReference type="ARBA" id="ARBA00023002"/>
    </source>
</evidence>
<evidence type="ECO:0000256" key="1">
    <source>
        <dbReference type="ARBA" id="ARBA00006484"/>
    </source>
</evidence>
<dbReference type="CDD" id="cd05233">
    <property type="entry name" value="SDR_c"/>
    <property type="match status" value="1"/>
</dbReference>
<keyword evidence="2 4" id="KW-0560">Oxidoreductase</keyword>
<dbReference type="PRINTS" id="PR00080">
    <property type="entry name" value="SDRFAMILY"/>
</dbReference>
<dbReference type="OrthoDB" id="196630at2"/>
<dbReference type="InterPro" id="IPR036291">
    <property type="entry name" value="NAD(P)-bd_dom_sf"/>
</dbReference>
<dbReference type="RefSeq" id="WP_069962492.1">
    <property type="nucleotide sequence ID" value="NZ_CP016094.1"/>
</dbReference>
<dbReference type="EMBL" id="CP016094">
    <property type="protein sequence ID" value="AOS45329.1"/>
    <property type="molecule type" value="Genomic_DNA"/>
</dbReference>
<protein>
    <submittedName>
        <fullName evidence="4">Sepiapterin reductase</fullName>
        <ecNumber evidence="4">1.1.1.325</ecNumber>
    </submittedName>
</protein>
<dbReference type="GO" id="GO:0016020">
    <property type="term" value="C:membrane"/>
    <property type="evidence" value="ECO:0007669"/>
    <property type="project" value="TreeGrafter"/>
</dbReference>
<evidence type="ECO:0000256" key="3">
    <source>
        <dbReference type="RuleBase" id="RU000363"/>
    </source>
</evidence>
<dbReference type="InterPro" id="IPR002347">
    <property type="entry name" value="SDR_fam"/>
</dbReference>
<dbReference type="Gene3D" id="3.40.50.720">
    <property type="entry name" value="NAD(P)-binding Rossmann-like Domain"/>
    <property type="match status" value="1"/>
</dbReference>
<dbReference type="EC" id="1.1.1.325" evidence="4"/>
<dbReference type="STRING" id="1838286.Verru16b_02410"/>
<sequence length="241" mass="25068">MPPAPTPTVLVTGAGSGVGRACTLRFAAAGWAVGLIGRRADALAATIALAGPDAAARLAAFACDIGDPAAVDRTVARAHERFGRLDALVNAAGTNIPRRALAELSLEDYHTTLATNLHGAFHCVRAVLPHLRRQGGGTIVNVNSEAGLRASAKSGAAYAVSKFGLTGLTQTINAEERSHGIRACSVFPGDIDTPLLDKRPTPPPPEARARMMQPEDIAACVWLAVSLPPRAVIEELLVRPL</sequence>
<keyword evidence="5" id="KW-1185">Reference proteome</keyword>
<dbReference type="Proteomes" id="UP000095228">
    <property type="component" value="Chromosome"/>
</dbReference>
<gene>
    <name evidence="4" type="ORF">Verru16b_02410</name>
</gene>